<protein>
    <recommendedName>
        <fullName evidence="5">MD-2-related lipid-recognition domain-containing protein</fullName>
    </recommendedName>
</protein>
<evidence type="ECO:0000313" key="6">
    <source>
        <dbReference type="EMBL" id="CAG9836676.1"/>
    </source>
</evidence>
<evidence type="ECO:0000313" key="7">
    <source>
        <dbReference type="Proteomes" id="UP001153709"/>
    </source>
</evidence>
<dbReference type="SMART" id="SM00737">
    <property type="entry name" value="ML"/>
    <property type="match status" value="1"/>
</dbReference>
<dbReference type="SUPFAM" id="SSF81296">
    <property type="entry name" value="E set domains"/>
    <property type="match status" value="1"/>
</dbReference>
<evidence type="ECO:0000256" key="1">
    <source>
        <dbReference type="ARBA" id="ARBA00004613"/>
    </source>
</evidence>
<gene>
    <name evidence="6" type="ORF">DIABBA_LOCUS9746</name>
</gene>
<dbReference type="FunFam" id="2.60.40.770:FF:000001">
    <property type="entry name" value="NPC intracellular cholesterol transporter 2"/>
    <property type="match status" value="1"/>
</dbReference>
<dbReference type="OrthoDB" id="6489092at2759"/>
<comment type="similarity">
    <text evidence="2">Belongs to the NPC2 family.</text>
</comment>
<name>A0A9N9XEQ8_DIABA</name>
<dbReference type="EMBL" id="OU898281">
    <property type="protein sequence ID" value="CAG9836676.1"/>
    <property type="molecule type" value="Genomic_DNA"/>
</dbReference>
<keyword evidence="7" id="KW-1185">Reference proteome</keyword>
<evidence type="ECO:0000256" key="2">
    <source>
        <dbReference type="ARBA" id="ARBA00006370"/>
    </source>
</evidence>
<dbReference type="InterPro" id="IPR003172">
    <property type="entry name" value="ML_dom"/>
</dbReference>
<dbReference type="Gene3D" id="2.60.40.770">
    <property type="match status" value="1"/>
</dbReference>
<feature type="transmembrane region" description="Helical" evidence="4">
    <location>
        <begin position="32"/>
        <end position="50"/>
    </location>
</feature>
<comment type="subcellular location">
    <subcellularLocation>
        <location evidence="1">Secreted</location>
    </subcellularLocation>
</comment>
<keyword evidence="3" id="KW-0964">Secreted</keyword>
<dbReference type="Proteomes" id="UP001153709">
    <property type="component" value="Chromosome 6"/>
</dbReference>
<dbReference type="Pfam" id="PF02221">
    <property type="entry name" value="E1_DerP2_DerF2"/>
    <property type="match status" value="1"/>
</dbReference>
<reference evidence="6" key="1">
    <citation type="submission" date="2022-01" db="EMBL/GenBank/DDBJ databases">
        <authorList>
            <person name="King R."/>
        </authorList>
    </citation>
    <scope>NUCLEOTIDE SEQUENCE</scope>
</reference>
<dbReference type="GO" id="GO:0005576">
    <property type="term" value="C:extracellular region"/>
    <property type="evidence" value="ECO:0007669"/>
    <property type="project" value="UniProtKB-SubCell"/>
</dbReference>
<feature type="domain" description="MD-2-related lipid-recognition" evidence="5">
    <location>
        <begin position="50"/>
        <end position="177"/>
    </location>
</feature>
<dbReference type="InterPro" id="IPR014756">
    <property type="entry name" value="Ig_E-set"/>
</dbReference>
<organism evidence="6 7">
    <name type="scientific">Diabrotica balteata</name>
    <name type="common">Banded cucumber beetle</name>
    <dbReference type="NCBI Taxonomy" id="107213"/>
    <lineage>
        <taxon>Eukaryota</taxon>
        <taxon>Metazoa</taxon>
        <taxon>Ecdysozoa</taxon>
        <taxon>Arthropoda</taxon>
        <taxon>Hexapoda</taxon>
        <taxon>Insecta</taxon>
        <taxon>Pterygota</taxon>
        <taxon>Neoptera</taxon>
        <taxon>Endopterygota</taxon>
        <taxon>Coleoptera</taxon>
        <taxon>Polyphaga</taxon>
        <taxon>Cucujiformia</taxon>
        <taxon>Chrysomeloidea</taxon>
        <taxon>Chrysomelidae</taxon>
        <taxon>Galerucinae</taxon>
        <taxon>Diabroticina</taxon>
        <taxon>Diabroticites</taxon>
        <taxon>Diabrotica</taxon>
    </lineage>
</organism>
<sequence>MLSAYFKYLYKIRFSLYFLVYPTVITKKMQHFFIISFVVILISFVDSTVVSKCQNGGIVPPGVNLESDSKVCKQSPCVVYTGSTCNFNVNFTSPGYVPSITPKYKATALGMTLDYPSEKDACTGLTNTVCPLVENERVSYTWIMYLPSLYPECLVDLEVSFTNDDDNSLIFCFSTQIEVKKPDNR</sequence>
<keyword evidence="4" id="KW-0812">Transmembrane</keyword>
<evidence type="ECO:0000256" key="3">
    <source>
        <dbReference type="ARBA" id="ARBA00022525"/>
    </source>
</evidence>
<keyword evidence="4" id="KW-0472">Membrane</keyword>
<keyword evidence="4" id="KW-1133">Transmembrane helix</keyword>
<evidence type="ECO:0000256" key="4">
    <source>
        <dbReference type="SAM" id="Phobius"/>
    </source>
</evidence>
<evidence type="ECO:0000259" key="5">
    <source>
        <dbReference type="SMART" id="SM00737"/>
    </source>
</evidence>
<dbReference type="AlphaFoldDB" id="A0A9N9XEQ8"/>
<proteinExistence type="inferred from homology"/>
<accession>A0A9N9XEQ8</accession>